<dbReference type="SUPFAM" id="SSF52540">
    <property type="entry name" value="P-loop containing nucleoside triphosphate hydrolases"/>
    <property type="match status" value="1"/>
</dbReference>
<comment type="caution">
    <text evidence="6">The sequence shown here is derived from an EMBL/GenBank/DDBJ whole genome shotgun (WGS) entry which is preliminary data.</text>
</comment>
<sequence length="306" mass="34515">MKDVLRTKNLSKTYDEQTACEDICLSIKEGQVFGLLGPNGAGKSTLVKMLIGLVRPSSGQALIMGQRAGSLEIRYKIGYLPEMFRFYEWLTGWELLRFFAQVYRIPVHQEKLAIQEVLELVGLKGREKDKIKSYSKGMQQRLGLARAVLHQPALVFLDEPTSALDPLGRRDVRDALKRLQQKGTTIFLNSHLLGEVEMTCSHLGFIRQGHLVAAGPVEDFISIEQDIIIEVDNLDHELLSPWNKDGRIVRVNDHLLQFTAARREEVPVLINKIAEAGGQIYRVENQSRGLEEVFVELIENNGAVIN</sequence>
<dbReference type="PROSITE" id="PS50893">
    <property type="entry name" value="ABC_TRANSPORTER_2"/>
    <property type="match status" value="1"/>
</dbReference>
<accession>A0A0W8E728</accession>
<gene>
    <name evidence="6" type="ORF">ASZ90_018288</name>
</gene>
<evidence type="ECO:0000256" key="4">
    <source>
        <dbReference type="ARBA" id="ARBA00022840"/>
    </source>
</evidence>
<dbReference type="AlphaFoldDB" id="A0A0W8E728"/>
<dbReference type="Gene3D" id="3.40.50.300">
    <property type="entry name" value="P-loop containing nucleotide triphosphate hydrolases"/>
    <property type="match status" value="1"/>
</dbReference>
<dbReference type="EMBL" id="LNQE01001853">
    <property type="protein sequence ID" value="KUG04281.1"/>
    <property type="molecule type" value="Genomic_DNA"/>
</dbReference>
<dbReference type="Pfam" id="PF00005">
    <property type="entry name" value="ABC_tran"/>
    <property type="match status" value="1"/>
</dbReference>
<keyword evidence="2" id="KW-0813">Transport</keyword>
<dbReference type="InterPro" id="IPR027417">
    <property type="entry name" value="P-loop_NTPase"/>
</dbReference>
<proteinExistence type="inferred from homology"/>
<name>A0A0W8E728_9ZZZZ</name>
<evidence type="ECO:0000256" key="1">
    <source>
        <dbReference type="ARBA" id="ARBA00005417"/>
    </source>
</evidence>
<dbReference type="GO" id="GO:0005524">
    <property type="term" value="F:ATP binding"/>
    <property type="evidence" value="ECO:0007669"/>
    <property type="project" value="UniProtKB-KW"/>
</dbReference>
<dbReference type="InterPro" id="IPR017871">
    <property type="entry name" value="ABC_transporter-like_CS"/>
</dbReference>
<dbReference type="PANTHER" id="PTHR43335:SF4">
    <property type="entry name" value="ABC TRANSPORTER, ATP-BINDING PROTEIN"/>
    <property type="match status" value="1"/>
</dbReference>
<dbReference type="InterPro" id="IPR003593">
    <property type="entry name" value="AAA+_ATPase"/>
</dbReference>
<dbReference type="SMART" id="SM00382">
    <property type="entry name" value="AAA"/>
    <property type="match status" value="1"/>
</dbReference>
<evidence type="ECO:0000256" key="2">
    <source>
        <dbReference type="ARBA" id="ARBA00022448"/>
    </source>
</evidence>
<evidence type="ECO:0000259" key="5">
    <source>
        <dbReference type="PROSITE" id="PS50893"/>
    </source>
</evidence>
<evidence type="ECO:0000313" key="6">
    <source>
        <dbReference type="EMBL" id="KUG04281.1"/>
    </source>
</evidence>
<dbReference type="GO" id="GO:0016887">
    <property type="term" value="F:ATP hydrolysis activity"/>
    <property type="evidence" value="ECO:0007669"/>
    <property type="project" value="InterPro"/>
</dbReference>
<protein>
    <submittedName>
        <fullName evidence="6">Abc transporter, atp-binding protein</fullName>
    </submittedName>
</protein>
<organism evidence="6">
    <name type="scientific">hydrocarbon metagenome</name>
    <dbReference type="NCBI Taxonomy" id="938273"/>
    <lineage>
        <taxon>unclassified sequences</taxon>
        <taxon>metagenomes</taxon>
        <taxon>ecological metagenomes</taxon>
    </lineage>
</organism>
<dbReference type="PROSITE" id="PS00211">
    <property type="entry name" value="ABC_TRANSPORTER_1"/>
    <property type="match status" value="1"/>
</dbReference>
<reference evidence="6" key="1">
    <citation type="journal article" date="2015" name="Proc. Natl. Acad. Sci. U.S.A.">
        <title>Networks of energetic and metabolic interactions define dynamics in microbial communities.</title>
        <authorList>
            <person name="Embree M."/>
            <person name="Liu J.K."/>
            <person name="Al-Bassam M.M."/>
            <person name="Zengler K."/>
        </authorList>
    </citation>
    <scope>NUCLEOTIDE SEQUENCE</scope>
</reference>
<comment type="similarity">
    <text evidence="1">Belongs to the ABC transporter superfamily.</text>
</comment>
<feature type="domain" description="ABC transporter" evidence="5">
    <location>
        <begin position="5"/>
        <end position="233"/>
    </location>
</feature>
<dbReference type="PANTHER" id="PTHR43335">
    <property type="entry name" value="ABC TRANSPORTER, ATP-BINDING PROTEIN"/>
    <property type="match status" value="1"/>
</dbReference>
<evidence type="ECO:0000256" key="3">
    <source>
        <dbReference type="ARBA" id="ARBA00022741"/>
    </source>
</evidence>
<dbReference type="InterPro" id="IPR003439">
    <property type="entry name" value="ABC_transporter-like_ATP-bd"/>
</dbReference>
<keyword evidence="4 6" id="KW-0067">ATP-binding</keyword>
<keyword evidence="3" id="KW-0547">Nucleotide-binding</keyword>